<comment type="subunit">
    <text evidence="11">Component of a multi-subunit COQ enzyme complex, composed of at least COQ3, COQ4, COQ5, COQ6, COQ7 and COQ9.</text>
</comment>
<comment type="catalytic activity">
    <reaction evidence="11">
        <text>2-methoxy-6-(all-trans-decaprenyl)phenol + 2 reduced [2Fe-2S]-[ferredoxin] + O2 + 2 H(+) = 2-methoxy-6-(all-trans-decaprenyl)benzene-1,4-diol + 2 oxidized [2Fe-2S]-[ferredoxin] + H2O</text>
        <dbReference type="Rhea" id="RHEA:81295"/>
        <dbReference type="Rhea" id="RHEA-COMP:10000"/>
        <dbReference type="Rhea" id="RHEA-COMP:10001"/>
        <dbReference type="ChEBI" id="CHEBI:15377"/>
        <dbReference type="ChEBI" id="CHEBI:15378"/>
        <dbReference type="ChEBI" id="CHEBI:15379"/>
        <dbReference type="ChEBI" id="CHEBI:33737"/>
        <dbReference type="ChEBI" id="CHEBI:33738"/>
        <dbReference type="ChEBI" id="CHEBI:50774"/>
        <dbReference type="ChEBI" id="CHEBI:64180"/>
        <dbReference type="EC" id="1.14.15.46"/>
    </reaction>
</comment>
<sequence length="470" mass="52911">MMRMSSTALRVSPEVIRGFASQTNTRKSDFDITIVGTGPVGLALAAGLQTNPHTRSLKVAILDNQNTMKIQDWNPTSYSNRCVSVMSRSRKFFERIGAWDLMRRERLHPFQHIVAYDGITNSKIQFDQTKDTEPMAFMAENVNLQYGLLRSILKRKDLHQDNFDFLVPCNIEGITRDEHTNTPCIHTSTHGVLRTRLLVGADGRNSIVRRFAKIEMPGWAYLAHGVVGTLRVSQNNLPSVAFQRFLPTGPLAYLPLPGDNATFVWSIYSELAKKLLALPEPIFVKFLNAAFLLDQVDLDYLFKMDVSKPKNLEKQLDWRIETKRRSLSFDTPPQITEIVPNSRASFPLRMAHVDEYVKENVALCGDAAHNTHPLAGQGMNTGIQDAEALTNALSYAIQHGQDPGSMFSLQPYFKNRYFKNHVYLGTADKFHKLYALDNCVVSTVRSLGMSLFDRSSKLKQAILSTVAKGI</sequence>
<dbReference type="InterPro" id="IPR036188">
    <property type="entry name" value="FAD/NAD-bd_sf"/>
</dbReference>
<feature type="domain" description="FAD-binding" evidence="12">
    <location>
        <begin position="30"/>
        <end position="229"/>
    </location>
</feature>
<dbReference type="Pfam" id="PF01494">
    <property type="entry name" value="FAD_binding_3"/>
    <property type="match status" value="2"/>
</dbReference>
<dbReference type="PANTHER" id="PTHR43876">
    <property type="entry name" value="UBIQUINONE BIOSYNTHESIS MONOOXYGENASE COQ6, MITOCHONDRIAL"/>
    <property type="match status" value="1"/>
</dbReference>
<keyword evidence="8 11" id="KW-0503">Monooxygenase</keyword>
<dbReference type="GO" id="GO:0031314">
    <property type="term" value="C:extrinsic component of mitochondrial inner membrane"/>
    <property type="evidence" value="ECO:0007669"/>
    <property type="project" value="UniProtKB-UniRule"/>
</dbReference>
<organism evidence="13 14">
    <name type="scientific">Schizosaccharomyces osmophilus</name>
    <dbReference type="NCBI Taxonomy" id="2545709"/>
    <lineage>
        <taxon>Eukaryota</taxon>
        <taxon>Fungi</taxon>
        <taxon>Dikarya</taxon>
        <taxon>Ascomycota</taxon>
        <taxon>Taphrinomycotina</taxon>
        <taxon>Schizosaccharomycetes</taxon>
        <taxon>Schizosaccharomycetales</taxon>
        <taxon>Schizosaccharomycetaceae</taxon>
        <taxon>Schizosaccharomyces</taxon>
    </lineage>
</organism>
<keyword evidence="4 11" id="KW-0831">Ubiquinone biosynthesis</keyword>
<dbReference type="InterPro" id="IPR010971">
    <property type="entry name" value="UbiH/COQ6"/>
</dbReference>
<dbReference type="NCBIfam" id="TIGR01989">
    <property type="entry name" value="COQ6"/>
    <property type="match status" value="1"/>
</dbReference>
<dbReference type="KEGG" id="som:SOMG_01412"/>
<dbReference type="GO" id="GO:0016712">
    <property type="term" value="F:oxidoreductase activity, acting on paired donors, with incorporation or reduction of molecular oxygen, reduced flavin or flavoprotein as one donor, and incorporation of one atom of oxygen"/>
    <property type="evidence" value="ECO:0007669"/>
    <property type="project" value="UniProtKB-UniRule"/>
</dbReference>
<evidence type="ECO:0000256" key="7">
    <source>
        <dbReference type="ARBA" id="ARBA00023002"/>
    </source>
</evidence>
<dbReference type="PRINTS" id="PR00420">
    <property type="entry name" value="RNGMNOXGNASE"/>
</dbReference>
<keyword evidence="6 11" id="KW-0274">FAD</keyword>
<dbReference type="Proteomes" id="UP001212411">
    <property type="component" value="Chromosome 1"/>
</dbReference>
<dbReference type="GeneID" id="80874894"/>
<comment type="subcellular location">
    <subcellularLocation>
        <location evidence="11">Mitochondrion inner membrane</location>
        <topology evidence="11">Peripheral membrane protein</topology>
        <orientation evidence="11">Matrix side</orientation>
    </subcellularLocation>
</comment>
<evidence type="ECO:0000256" key="11">
    <source>
        <dbReference type="HAMAP-Rule" id="MF_03193"/>
    </source>
</evidence>
<keyword evidence="5 11" id="KW-0999">Mitochondrion inner membrane</keyword>
<evidence type="ECO:0000256" key="8">
    <source>
        <dbReference type="ARBA" id="ARBA00023033"/>
    </source>
</evidence>
<protein>
    <recommendedName>
        <fullName evidence="11">Ubiquinone biosynthesis monooxygenase COQ6, mitochondrial</fullName>
        <ecNumber evidence="11">1.14.15.45</ecNumber>
    </recommendedName>
    <alternativeName>
        <fullName evidence="11">2-methoxy-6-polyprenolphenol 4-hydroxylase</fullName>
        <ecNumber evidence="11">1.14.15.46</ecNumber>
    </alternativeName>
</protein>
<evidence type="ECO:0000256" key="2">
    <source>
        <dbReference type="ARBA" id="ARBA00005349"/>
    </source>
</evidence>
<comment type="catalytic activity">
    <reaction evidence="11">
        <text>4-hydroxy-3-(all-trans-decaprenyl)benzoate + 2 reduced [2Fe-2S]-[ferredoxin] + O2 + 2 H(+) = 3,4-dihydroxy-5-(all-trans-decaprenyl)benzoate + 2 oxidized [2Fe-2S]-[ferredoxin] + H2O</text>
        <dbReference type="Rhea" id="RHEA:81259"/>
        <dbReference type="Rhea" id="RHEA-COMP:10000"/>
        <dbReference type="Rhea" id="RHEA-COMP:10001"/>
        <dbReference type="ChEBI" id="CHEBI:15377"/>
        <dbReference type="ChEBI" id="CHEBI:15378"/>
        <dbReference type="ChEBI" id="CHEBI:15379"/>
        <dbReference type="ChEBI" id="CHEBI:33737"/>
        <dbReference type="ChEBI" id="CHEBI:33738"/>
        <dbReference type="ChEBI" id="CHEBI:62793"/>
        <dbReference type="ChEBI" id="CHEBI:84503"/>
        <dbReference type="EC" id="1.14.15.45"/>
    </reaction>
</comment>
<evidence type="ECO:0000256" key="4">
    <source>
        <dbReference type="ARBA" id="ARBA00022688"/>
    </source>
</evidence>
<dbReference type="PANTHER" id="PTHR43876:SF7">
    <property type="entry name" value="UBIQUINONE BIOSYNTHESIS MONOOXYGENASE COQ6, MITOCHONDRIAL"/>
    <property type="match status" value="1"/>
</dbReference>
<evidence type="ECO:0000256" key="5">
    <source>
        <dbReference type="ARBA" id="ARBA00022792"/>
    </source>
</evidence>
<comment type="cofactor">
    <cofactor evidence="1 11">
        <name>FAD</name>
        <dbReference type="ChEBI" id="CHEBI:57692"/>
    </cofactor>
</comment>
<dbReference type="FunFam" id="3.50.50.60:FF:000021">
    <property type="entry name" value="Ubiquinone biosynthesis monooxygenase COQ6"/>
    <property type="match status" value="1"/>
</dbReference>
<dbReference type="InterPro" id="IPR051205">
    <property type="entry name" value="UbiH/COQ6_monooxygenase"/>
</dbReference>
<dbReference type="NCBIfam" id="TIGR01988">
    <property type="entry name" value="Ubi-OHases"/>
    <property type="match status" value="1"/>
</dbReference>
<evidence type="ECO:0000313" key="14">
    <source>
        <dbReference type="Proteomes" id="UP001212411"/>
    </source>
</evidence>
<dbReference type="InterPro" id="IPR000689">
    <property type="entry name" value="UbQ_mOase_COQ6"/>
</dbReference>
<gene>
    <name evidence="13" type="primary">coq6</name>
    <name evidence="11" type="synonym">COQ6</name>
    <name evidence="13" type="ORF">SOMG_01412</name>
</gene>
<comment type="function">
    <text evidence="11">FAD-dependent monooxygenase required for two non-consecutive steps during ubiquinone biosynthesis. Required for the C5-ring hydroxylation during ubiquinone biosynthesis by catalyzing the hydroxylation of 4-hydroxy-3-(all-trans-decaprenyl)benzoic acid to 3,4-dihydroxy-5-(all-trans-decaprenyl)benzoic acid. Also acts downstream of COQ4, for the C1-hydroxylation during ubiquinone biosynthesis by catalyzing the hydroxylation of 2-methoxy-6-(all-trans-decaprenyl)phenol to 2-methoxy-6-(all-trans-decaprenyl)benzene-1,4-diol. The electrons required for the hydroxylation reaction are funneled indirectly to coq6 from NADPH via a ferredoxin/ferredoxin reductase system.</text>
</comment>
<reference evidence="13 14" key="1">
    <citation type="journal article" date="2023" name="G3 (Bethesda)">
        <title>A high-quality reference genome for the fission yeast Schizosaccharomyces osmophilus.</title>
        <authorList>
            <person name="Jia G.S."/>
            <person name="Zhang W.C."/>
            <person name="Liang Y."/>
            <person name="Liu X.H."/>
            <person name="Rhind N."/>
            <person name="Pidoux A."/>
            <person name="Brysch-Herzberg M."/>
            <person name="Du L.L."/>
        </authorList>
    </citation>
    <scope>NUCLEOTIDE SEQUENCE [LARGE SCALE GENOMIC DNA]</scope>
    <source>
        <strain evidence="13 14">CBS 15793</strain>
    </source>
</reference>
<evidence type="ECO:0000256" key="9">
    <source>
        <dbReference type="ARBA" id="ARBA00023128"/>
    </source>
</evidence>
<comment type="similarity">
    <text evidence="2 11">Belongs to the UbiH/COQ6 family.</text>
</comment>
<proteinExistence type="inferred from homology"/>
<keyword evidence="14" id="KW-1185">Reference proteome</keyword>
<keyword evidence="9 11" id="KW-0496">Mitochondrion</keyword>
<dbReference type="PROSITE" id="PS01304">
    <property type="entry name" value="UBIH"/>
    <property type="match status" value="1"/>
</dbReference>
<dbReference type="GO" id="GO:0071949">
    <property type="term" value="F:FAD binding"/>
    <property type="evidence" value="ECO:0007669"/>
    <property type="project" value="InterPro"/>
</dbReference>
<evidence type="ECO:0000313" key="13">
    <source>
        <dbReference type="EMBL" id="WBW70619.1"/>
    </source>
</evidence>
<keyword evidence="7 11" id="KW-0560">Oxidoreductase</keyword>
<dbReference type="Gene3D" id="3.50.50.60">
    <property type="entry name" value="FAD/NAD(P)-binding domain"/>
    <property type="match status" value="2"/>
</dbReference>
<dbReference type="GO" id="GO:0106364">
    <property type="term" value="F:4-hydroxy-3-all-trans-polyprenylbenzoate oxygenase activity"/>
    <property type="evidence" value="ECO:0007669"/>
    <property type="project" value="UniProtKB-EC"/>
</dbReference>
<name>A0AAE9W5W9_9SCHI</name>
<dbReference type="EC" id="1.14.15.46" evidence="11"/>
<evidence type="ECO:0000256" key="1">
    <source>
        <dbReference type="ARBA" id="ARBA00001974"/>
    </source>
</evidence>
<evidence type="ECO:0000256" key="6">
    <source>
        <dbReference type="ARBA" id="ARBA00022827"/>
    </source>
</evidence>
<dbReference type="EC" id="1.14.15.45" evidence="11"/>
<keyword evidence="10 11" id="KW-0472">Membrane</keyword>
<accession>A0AAE9W5W9</accession>
<dbReference type="GO" id="GO:0120538">
    <property type="term" value="F:2-methoxy-6-polyprenolphenol 4-hydroxylase activity"/>
    <property type="evidence" value="ECO:0007669"/>
    <property type="project" value="UniProtKB-EC"/>
</dbReference>
<dbReference type="HAMAP" id="MF_03193">
    <property type="entry name" value="COQ6_monooxygenase"/>
    <property type="match status" value="1"/>
</dbReference>
<evidence type="ECO:0000256" key="10">
    <source>
        <dbReference type="ARBA" id="ARBA00023136"/>
    </source>
</evidence>
<dbReference type="InterPro" id="IPR018168">
    <property type="entry name" value="Ubi_Hdrlase_CS"/>
</dbReference>
<dbReference type="SUPFAM" id="SSF51905">
    <property type="entry name" value="FAD/NAD(P)-binding domain"/>
    <property type="match status" value="1"/>
</dbReference>
<dbReference type="InterPro" id="IPR002938">
    <property type="entry name" value="FAD-bd"/>
</dbReference>
<keyword evidence="3 11" id="KW-0285">Flavoprotein</keyword>
<evidence type="ECO:0000259" key="12">
    <source>
        <dbReference type="Pfam" id="PF01494"/>
    </source>
</evidence>
<feature type="domain" description="FAD-binding" evidence="12">
    <location>
        <begin position="334"/>
        <end position="398"/>
    </location>
</feature>
<dbReference type="RefSeq" id="XP_056034862.1">
    <property type="nucleotide sequence ID" value="XM_056180205.1"/>
</dbReference>
<comment type="pathway">
    <text evidence="11">Cofactor biosynthesis; ubiquinone biosynthesis.</text>
</comment>
<evidence type="ECO:0000256" key="3">
    <source>
        <dbReference type="ARBA" id="ARBA00022630"/>
    </source>
</evidence>
<dbReference type="EMBL" id="CP115611">
    <property type="protein sequence ID" value="WBW70619.1"/>
    <property type="molecule type" value="Genomic_DNA"/>
</dbReference>
<dbReference type="AlphaFoldDB" id="A0AAE9W5W9"/>